<evidence type="ECO:0000256" key="1">
    <source>
        <dbReference type="ARBA" id="ARBA00009526"/>
    </source>
</evidence>
<sequence length="358" mass="41396">MEYVRYFCCRCKEPKETDYGYELLSLDSEEPWSLSCDKLDEWFDANLKEGTESCEAFRKAALTVYEDIGWMYTRGWIPYKCDKFILGGSVGKRTMLSDHSDVDLVVFISTDHLKPISSYPSPKDYTAKLKQVIDGFARAMESVGMEVIRCDDFLVCFETKVGQKIMRVDLLPTASNGEREKVYREMFQLTKLAKSTAEYSASLVEYQRKFVANKPEAVRELICLVKHWACTKLPEELQKSYPLELITIHHWEEAGGPADFSKAQGLKAVLCALANLKKERKYWKDYYGKDLALKSMKSQGMKNPLVLDPANPMNNVCAVYHRRDNMQRIEQVAEETLRTPLLKNVRIRSKWRRDISYA</sequence>
<comment type="similarity">
    <text evidence="1">Belongs to the 2-5A synthase family.</text>
</comment>
<feature type="domain" description="2'-5'-oligoadenylate synthetase 1" evidence="2">
    <location>
        <begin position="180"/>
        <end position="345"/>
    </location>
</feature>
<accession>A0A8B7YUH7</accession>
<dbReference type="Gene3D" id="3.30.460.10">
    <property type="entry name" value="Beta Polymerase, domain 2"/>
    <property type="match status" value="1"/>
</dbReference>
<dbReference type="GO" id="GO:0001730">
    <property type="term" value="F:2'-5'-oligoadenylate synthetase activity"/>
    <property type="evidence" value="ECO:0007669"/>
    <property type="project" value="TreeGrafter"/>
</dbReference>
<organism evidence="3 4">
    <name type="scientific">Acanthaster planci</name>
    <name type="common">Crown-of-thorns starfish</name>
    <dbReference type="NCBI Taxonomy" id="133434"/>
    <lineage>
        <taxon>Eukaryota</taxon>
        <taxon>Metazoa</taxon>
        <taxon>Echinodermata</taxon>
        <taxon>Eleutherozoa</taxon>
        <taxon>Asterozoa</taxon>
        <taxon>Asteroidea</taxon>
        <taxon>Valvatacea</taxon>
        <taxon>Valvatida</taxon>
        <taxon>Acanthasteridae</taxon>
        <taxon>Acanthaster</taxon>
    </lineage>
</organism>
<gene>
    <name evidence="4" type="primary">LOC110982668</name>
</gene>
<dbReference type="SUPFAM" id="SSF81631">
    <property type="entry name" value="PAP/OAS1 substrate-binding domain"/>
    <property type="match status" value="1"/>
</dbReference>
<keyword evidence="3" id="KW-1185">Reference proteome</keyword>
<proteinExistence type="inferred from homology"/>
<dbReference type="OrthoDB" id="9978031at2759"/>
<evidence type="ECO:0000313" key="3">
    <source>
        <dbReference type="Proteomes" id="UP000694845"/>
    </source>
</evidence>
<dbReference type="AlphaFoldDB" id="A0A8B7YUH7"/>
<dbReference type="GO" id="GO:0003725">
    <property type="term" value="F:double-stranded RNA binding"/>
    <property type="evidence" value="ECO:0007669"/>
    <property type="project" value="TreeGrafter"/>
</dbReference>
<dbReference type="GO" id="GO:0016020">
    <property type="term" value="C:membrane"/>
    <property type="evidence" value="ECO:0007669"/>
    <property type="project" value="TreeGrafter"/>
</dbReference>
<dbReference type="SUPFAM" id="SSF81301">
    <property type="entry name" value="Nucleotidyltransferase"/>
    <property type="match status" value="1"/>
</dbReference>
<reference evidence="4" key="1">
    <citation type="submission" date="2025-08" db="UniProtKB">
        <authorList>
            <consortium name="RefSeq"/>
        </authorList>
    </citation>
    <scope>IDENTIFICATION</scope>
</reference>
<dbReference type="GO" id="GO:0005829">
    <property type="term" value="C:cytosol"/>
    <property type="evidence" value="ECO:0007669"/>
    <property type="project" value="TreeGrafter"/>
</dbReference>
<protein>
    <submittedName>
        <fullName evidence="4">2'-5'-oligoadenylate synthase 2-like</fullName>
    </submittedName>
</protein>
<dbReference type="OMA" id="EGTESCE"/>
<dbReference type="KEGG" id="aplc:110982668"/>
<dbReference type="GO" id="GO:0005654">
    <property type="term" value="C:nucleoplasm"/>
    <property type="evidence" value="ECO:0007669"/>
    <property type="project" value="TreeGrafter"/>
</dbReference>
<dbReference type="PANTHER" id="PTHR11258">
    <property type="entry name" value="2-5 OLIGOADENYLATE SYNTHETASE"/>
    <property type="match status" value="1"/>
</dbReference>
<dbReference type="Pfam" id="PF10421">
    <property type="entry name" value="OAS1_C"/>
    <property type="match status" value="1"/>
</dbReference>
<evidence type="ECO:0000313" key="4">
    <source>
        <dbReference type="RefSeq" id="XP_022096948.1"/>
    </source>
</evidence>
<dbReference type="InterPro" id="IPR043519">
    <property type="entry name" value="NT_sf"/>
</dbReference>
<dbReference type="InterPro" id="IPR018952">
    <property type="entry name" value="2-5-oligoAdlate_synth_1_dom2/C"/>
</dbReference>
<dbReference type="PANTHER" id="PTHR11258:SF11">
    <property type="entry name" value="C2H2-TYPE DOMAIN-CONTAINING PROTEIN"/>
    <property type="match status" value="1"/>
</dbReference>
<dbReference type="RefSeq" id="XP_022096948.1">
    <property type="nucleotide sequence ID" value="XM_022241256.1"/>
</dbReference>
<evidence type="ECO:0000259" key="2">
    <source>
        <dbReference type="Pfam" id="PF10421"/>
    </source>
</evidence>
<dbReference type="GeneID" id="110982668"/>
<dbReference type="Proteomes" id="UP000694845">
    <property type="component" value="Unplaced"/>
</dbReference>
<dbReference type="Gene3D" id="1.10.1410.20">
    <property type="entry name" value="2'-5'-oligoadenylate synthetase 1, domain 2"/>
    <property type="match status" value="1"/>
</dbReference>
<dbReference type="PROSITE" id="PS50152">
    <property type="entry name" value="25A_SYNTH_3"/>
    <property type="match status" value="1"/>
</dbReference>
<name>A0A8B7YUH7_ACAPL</name>